<dbReference type="PANTHER" id="PTHR10404">
    <property type="entry name" value="N-ACETYLATED-ALPHA-LINKED ACIDIC DIPEPTIDASE"/>
    <property type="match status" value="1"/>
</dbReference>
<dbReference type="InterPro" id="IPR007484">
    <property type="entry name" value="Peptidase_M28"/>
</dbReference>
<evidence type="ECO:0000256" key="9">
    <source>
        <dbReference type="ARBA" id="ARBA00023180"/>
    </source>
</evidence>
<keyword evidence="6 10" id="KW-0472">Membrane</keyword>
<keyword evidence="5 10" id="KW-1133">Transmembrane helix</keyword>
<dbReference type="AlphaFoldDB" id="A0A8C5MRS9"/>
<dbReference type="Pfam" id="PF04389">
    <property type="entry name" value="Peptidase_M28"/>
    <property type="match status" value="1"/>
</dbReference>
<feature type="domain" description="Transferrin receptor-like dimerisation" evidence="13">
    <location>
        <begin position="656"/>
        <end position="771"/>
    </location>
</feature>
<dbReference type="GO" id="GO:0033572">
    <property type="term" value="P:transferrin transport"/>
    <property type="evidence" value="ECO:0007669"/>
    <property type="project" value="UniProtKB-UniRule"/>
</dbReference>
<dbReference type="SUPFAM" id="SSF52025">
    <property type="entry name" value="PA domain"/>
    <property type="match status" value="1"/>
</dbReference>
<dbReference type="CDD" id="cd09848">
    <property type="entry name" value="M28_TfR"/>
    <property type="match status" value="1"/>
</dbReference>
<dbReference type="InterPro" id="IPR007365">
    <property type="entry name" value="TFR-like_dimer_dom"/>
</dbReference>
<gene>
    <name evidence="15" type="primary">TFRC</name>
</gene>
<dbReference type="SUPFAM" id="SSF53187">
    <property type="entry name" value="Zn-dependent exopeptidases"/>
    <property type="match status" value="1"/>
</dbReference>
<dbReference type="Proteomes" id="UP000694569">
    <property type="component" value="Unplaced"/>
</dbReference>
<dbReference type="InterPro" id="IPR036757">
    <property type="entry name" value="TFR-like_dimer_dom_sf"/>
</dbReference>
<dbReference type="OrthoDB" id="5841748at2759"/>
<dbReference type="Pfam" id="PF02225">
    <property type="entry name" value="PA"/>
    <property type="match status" value="1"/>
</dbReference>
<dbReference type="InterPro" id="IPR039373">
    <property type="entry name" value="Peptidase_M28B"/>
</dbReference>
<dbReference type="SUPFAM" id="SSF47672">
    <property type="entry name" value="Transferrin receptor-like dimerisation domain"/>
    <property type="match status" value="1"/>
</dbReference>
<protein>
    <recommendedName>
        <fullName evidence="10">Transferrin receptor protein 1</fullName>
    </recommendedName>
</protein>
<feature type="domain" description="Peptidase M28" evidence="14">
    <location>
        <begin position="400"/>
        <end position="598"/>
    </location>
</feature>
<evidence type="ECO:0000259" key="13">
    <source>
        <dbReference type="Pfam" id="PF04253"/>
    </source>
</evidence>
<dbReference type="PANTHER" id="PTHR10404:SF26">
    <property type="entry name" value="TRANSFERRIN RECEPTOR PROTEIN 1"/>
    <property type="match status" value="1"/>
</dbReference>
<keyword evidence="8 10" id="KW-0675">Receptor</keyword>
<dbReference type="Ensembl" id="ENSLLET00000019450.1">
    <property type="protein sequence ID" value="ENSLLEP00000018714.1"/>
    <property type="gene ID" value="ENSLLEG00000011878.1"/>
</dbReference>
<evidence type="ECO:0000256" key="7">
    <source>
        <dbReference type="ARBA" id="ARBA00023157"/>
    </source>
</evidence>
<dbReference type="Gene3D" id="1.20.930.40">
    <property type="entry name" value="Transferrin receptor-like, dimerisation domain"/>
    <property type="match status" value="1"/>
</dbReference>
<evidence type="ECO:0000256" key="4">
    <source>
        <dbReference type="ARBA" id="ARBA00022968"/>
    </source>
</evidence>
<organism evidence="15 16">
    <name type="scientific">Leptobrachium leishanense</name>
    <name type="common">Leishan spiny toad</name>
    <dbReference type="NCBI Taxonomy" id="445787"/>
    <lineage>
        <taxon>Eukaryota</taxon>
        <taxon>Metazoa</taxon>
        <taxon>Chordata</taxon>
        <taxon>Craniata</taxon>
        <taxon>Vertebrata</taxon>
        <taxon>Euteleostomi</taxon>
        <taxon>Amphibia</taxon>
        <taxon>Batrachia</taxon>
        <taxon>Anura</taxon>
        <taxon>Pelobatoidea</taxon>
        <taxon>Megophryidae</taxon>
        <taxon>Leptobrachium</taxon>
    </lineage>
</organism>
<feature type="compositionally biased region" description="Acidic residues" evidence="11">
    <location>
        <begin position="117"/>
        <end position="126"/>
    </location>
</feature>
<evidence type="ECO:0000313" key="15">
    <source>
        <dbReference type="Ensembl" id="ENSLLEP00000018714.1"/>
    </source>
</evidence>
<keyword evidence="2 10" id="KW-1003">Cell membrane</keyword>
<evidence type="ECO:0000256" key="8">
    <source>
        <dbReference type="ARBA" id="ARBA00023170"/>
    </source>
</evidence>
<keyword evidence="10" id="KW-0254">Endocytosis</keyword>
<accession>A0A8C5MRS9</accession>
<evidence type="ECO:0000256" key="1">
    <source>
        <dbReference type="ARBA" id="ARBA00005634"/>
    </source>
</evidence>
<dbReference type="Pfam" id="PF04253">
    <property type="entry name" value="TFR_dimer"/>
    <property type="match status" value="1"/>
</dbReference>
<evidence type="ECO:0000256" key="3">
    <source>
        <dbReference type="ARBA" id="ARBA00022692"/>
    </source>
</evidence>
<dbReference type="GO" id="GO:0004998">
    <property type="term" value="F:transferrin receptor activity"/>
    <property type="evidence" value="ECO:0007669"/>
    <property type="project" value="UniProtKB-UniRule"/>
</dbReference>
<dbReference type="GO" id="GO:0031623">
    <property type="term" value="P:receptor internalization"/>
    <property type="evidence" value="ECO:0007669"/>
    <property type="project" value="UniProtKB-UniRule"/>
</dbReference>
<dbReference type="GeneTree" id="ENSGT01030000234598"/>
<comment type="similarity">
    <text evidence="1 10">Belongs to the peptidase M28 family. M28B subfamily.</text>
</comment>
<proteinExistence type="inferred from homology"/>
<dbReference type="GO" id="GO:0006879">
    <property type="term" value="P:intracellular iron ion homeostasis"/>
    <property type="evidence" value="ECO:0007669"/>
    <property type="project" value="UniProtKB-UniRule"/>
</dbReference>
<feature type="region of interest" description="Disordered" evidence="11">
    <location>
        <begin position="99"/>
        <end position="127"/>
    </location>
</feature>
<dbReference type="Gene3D" id="3.40.630.10">
    <property type="entry name" value="Zn peptidases"/>
    <property type="match status" value="1"/>
</dbReference>
<keyword evidence="10" id="KW-0449">Lipoprotein</keyword>
<dbReference type="FunFam" id="3.50.30.30:FF:000010">
    <property type="entry name" value="Transferrin receptor protein 1"/>
    <property type="match status" value="1"/>
</dbReference>
<evidence type="ECO:0000256" key="11">
    <source>
        <dbReference type="SAM" id="MobiDB-lite"/>
    </source>
</evidence>
<evidence type="ECO:0000256" key="2">
    <source>
        <dbReference type="ARBA" id="ARBA00022475"/>
    </source>
</evidence>
<keyword evidence="16" id="KW-1185">Reference proteome</keyword>
<dbReference type="GO" id="GO:0042470">
    <property type="term" value="C:melanosome"/>
    <property type="evidence" value="ECO:0007669"/>
    <property type="project" value="UniProtKB-SubCell"/>
</dbReference>
<evidence type="ECO:0000259" key="12">
    <source>
        <dbReference type="Pfam" id="PF02225"/>
    </source>
</evidence>
<dbReference type="GO" id="GO:0009897">
    <property type="term" value="C:external side of plasma membrane"/>
    <property type="evidence" value="ECO:0007669"/>
    <property type="project" value="TreeGrafter"/>
</dbReference>
<comment type="subcellular location">
    <subcellularLocation>
        <location evidence="10">Cell membrane</location>
        <topology evidence="10">Single-pass type II membrane protein</topology>
    </subcellularLocation>
    <subcellularLocation>
        <location evidence="10">Melanosome</location>
    </subcellularLocation>
</comment>
<keyword evidence="3 10" id="KW-0812">Transmembrane</keyword>
<dbReference type="FunFam" id="3.40.630.10:FF:000065">
    <property type="entry name" value="Transferrin receptor 1b"/>
    <property type="match status" value="1"/>
</dbReference>
<keyword evidence="7" id="KW-1015">Disulfide bond</keyword>
<keyword evidence="4" id="KW-0735">Signal-anchor</keyword>
<evidence type="ECO:0000313" key="16">
    <source>
        <dbReference type="Proteomes" id="UP000694569"/>
    </source>
</evidence>
<name>A0A8C5MRS9_9ANUR</name>
<dbReference type="FunFam" id="1.20.930.40:FF:000002">
    <property type="entry name" value="Transferrin receptor protein 1"/>
    <property type="match status" value="1"/>
</dbReference>
<feature type="domain" description="PA" evidence="12">
    <location>
        <begin position="233"/>
        <end position="311"/>
    </location>
</feature>
<dbReference type="InterPro" id="IPR003137">
    <property type="entry name" value="PA_domain"/>
</dbReference>
<evidence type="ECO:0000256" key="10">
    <source>
        <dbReference type="RuleBase" id="RU367157"/>
    </source>
</evidence>
<keyword evidence="10" id="KW-0564">Palmitate</keyword>
<dbReference type="Gene3D" id="3.50.30.30">
    <property type="match status" value="1"/>
</dbReference>
<sequence length="782" mass="87319">MEKVRSSVTNFFGRVPLSYTRFSLTPQTDGDSSQVEMKLADDEECGEQTMVEHVVKPRKGHNNCKNLCFKILGISLLFLIGFLIGYLSYRSRAACALSNKDDGHSNAGTDEISTDANDTEEADTPEESNTLYWNDLKGMWAEKTKDVSLNDNIRKWSENIHEAGSENEENAAFLMHEELRKLSLDKVWNDEHYVRLQVAGSSSNRITIVKNNGQEEVISPTAYVAYSPAADIAGSLVYCNYGRKEDFQIVSEKSVNVTGSLVLVRSGLISIAEKVKNAELAKAVGVLIYPEPTDFTFPEAQPETINSPFGHAHFGTGDPYTTGFPSFNHTQFPPTESAGLPKIPVQTVSSDDGKKLLELLDGAQCPSDWKVSCMLGPQLKEAKSVKLDVTNVLAEKKIYNIFGVLQGFDEPDRYVIVGAQRDAWGPGVAKAAVGSAVLLELARTLTDLVKNDRYRPRRSIVFASWGAGEFGSVGATEWLEGYLTTLHLKAIAYVNLDSAIQGSGTFRVSASPLMYSLIKSTLSDVKDTVSPTATLFKPLIDIDEDDDSKWATSIVAPSLDDAAYPFLAYSGIPTVSFSFHKENKQYAYLGTDRDTMENFMSLVNVPLVCRAVMEFAGQIILRLTHDHKLPLDYDSYNYKLLRFSLELSRKSIILKEMDLGITWFSSARGDFRRAADTLTQEFTHSDFEDKPMLRYLNDRIMKVEHCFLSPYVSPKETPFRHVIYGSGKHTFTAMMENLNLRENNPTLFDKDLFKEQLALFTWTIQEAANALSGEIWDIDNEF</sequence>
<reference evidence="15" key="1">
    <citation type="submission" date="2025-08" db="UniProtKB">
        <authorList>
            <consortium name="Ensembl"/>
        </authorList>
    </citation>
    <scope>IDENTIFICATION</scope>
</reference>
<keyword evidence="9 10" id="KW-0325">Glycoprotein</keyword>
<evidence type="ECO:0000256" key="6">
    <source>
        <dbReference type="ARBA" id="ARBA00023136"/>
    </source>
</evidence>
<evidence type="ECO:0000259" key="14">
    <source>
        <dbReference type="Pfam" id="PF04389"/>
    </source>
</evidence>
<comment type="subunit">
    <text evidence="10">Homodimer; disulfide-linked.</text>
</comment>
<dbReference type="InterPro" id="IPR046450">
    <property type="entry name" value="PA_dom_sf"/>
</dbReference>
<evidence type="ECO:0000256" key="5">
    <source>
        <dbReference type="ARBA" id="ARBA00022989"/>
    </source>
</evidence>
<comment type="PTM">
    <text evidence="10">Stearoylated.</text>
</comment>
<feature type="transmembrane region" description="Helical" evidence="10">
    <location>
        <begin position="67"/>
        <end position="89"/>
    </location>
</feature>
<comment type="function">
    <text evidence="10">Cellular uptake of iron occurs via receptor-mediated endocytosis of ligand-occupied transferrin receptor into specialized endosomes. Endosomal acidification leads to iron release. The apotransferrin-receptor complex is then recycled to the cell surface with a return to neutral pH and the concomitant loss of affinity of apotransferrin for its receptor. Transferrin receptor is necessary for development of erythrocytes and the nervous system. Acts as a lipid sensor that regulates mitochondrial fusion by regulating activation of the JNK pathway.</text>
</comment>
<reference evidence="15" key="2">
    <citation type="submission" date="2025-09" db="UniProtKB">
        <authorList>
            <consortium name="Ensembl"/>
        </authorList>
    </citation>
    <scope>IDENTIFICATION</scope>
</reference>